<comment type="caution">
    <text evidence="1">The sequence shown here is derived from an EMBL/GenBank/DDBJ whole genome shotgun (WGS) entry which is preliminary data.</text>
</comment>
<gene>
    <name evidence="1" type="ORF">GCM10022197_24100</name>
</gene>
<sequence length="187" mass="19221">MTTLAHEAFSGRHRATKGIAALAAAAALLLSGYGSYALWTDTESLNGGDINAGELKITDVTPGVWRDVSGGGAGTVIPDITTFLVVPGDVLTYTLDAKVLAKGDNLQATLTADPASVTGDAPLRDDITVSTAINVNGAPSTAITEANDGQTLQAVVTLDFDEASLNPSQLQNLDLSELSLVLNQNAR</sequence>
<dbReference type="EMBL" id="BAAAYR010000002">
    <property type="protein sequence ID" value="GAA3567174.1"/>
    <property type="molecule type" value="Genomic_DNA"/>
</dbReference>
<protein>
    <recommendedName>
        <fullName evidence="3">Alternate signal-mediated exported protein, RER_14450 family</fullName>
    </recommendedName>
</protein>
<proteinExistence type="predicted"/>
<dbReference type="NCBIfam" id="TIGR04088">
    <property type="entry name" value="cognate_SipW"/>
    <property type="match status" value="1"/>
</dbReference>
<evidence type="ECO:0000313" key="1">
    <source>
        <dbReference type="EMBL" id="GAA3567174.1"/>
    </source>
</evidence>
<evidence type="ECO:0008006" key="3">
    <source>
        <dbReference type="Google" id="ProtNLM"/>
    </source>
</evidence>
<name>A0ABP6XJD0_9ACTN</name>
<accession>A0ABP6XJD0</accession>
<organism evidence="1 2">
    <name type="scientific">Microlunatus spumicola</name>
    <dbReference type="NCBI Taxonomy" id="81499"/>
    <lineage>
        <taxon>Bacteria</taxon>
        <taxon>Bacillati</taxon>
        <taxon>Actinomycetota</taxon>
        <taxon>Actinomycetes</taxon>
        <taxon>Propionibacteriales</taxon>
        <taxon>Propionibacteriaceae</taxon>
        <taxon>Microlunatus</taxon>
    </lineage>
</organism>
<evidence type="ECO:0000313" key="2">
    <source>
        <dbReference type="Proteomes" id="UP001500767"/>
    </source>
</evidence>
<reference evidence="2" key="1">
    <citation type="journal article" date="2019" name="Int. J. Syst. Evol. Microbiol.">
        <title>The Global Catalogue of Microorganisms (GCM) 10K type strain sequencing project: providing services to taxonomists for standard genome sequencing and annotation.</title>
        <authorList>
            <consortium name="The Broad Institute Genomics Platform"/>
            <consortium name="The Broad Institute Genome Sequencing Center for Infectious Disease"/>
            <person name="Wu L."/>
            <person name="Ma J."/>
        </authorList>
    </citation>
    <scope>NUCLEOTIDE SEQUENCE [LARGE SCALE GENOMIC DNA]</scope>
    <source>
        <strain evidence="2">JCM 16540</strain>
    </source>
</reference>
<dbReference type="RefSeq" id="WP_204910460.1">
    <property type="nucleotide sequence ID" value="NZ_BAAAYR010000002.1"/>
</dbReference>
<dbReference type="InterPro" id="IPR023833">
    <property type="entry name" value="Signal_pept_SipW-depend-type"/>
</dbReference>
<keyword evidence="2" id="KW-1185">Reference proteome</keyword>
<dbReference type="Proteomes" id="UP001500767">
    <property type="component" value="Unassembled WGS sequence"/>
</dbReference>
<dbReference type="NCBIfam" id="TIGR04089">
    <property type="entry name" value="exp_by_SipW_III"/>
    <property type="match status" value="1"/>
</dbReference>
<dbReference type="InterPro" id="IPR024006">
    <property type="entry name" value="Alt_signal_exp_actinobact"/>
</dbReference>